<name>A0AAE0GK28_9CHLO</name>
<comment type="caution">
    <text evidence="1">The sequence shown here is derived from an EMBL/GenBank/DDBJ whole genome shotgun (WGS) entry which is preliminary data.</text>
</comment>
<dbReference type="EMBL" id="LGRX02005253">
    <property type="protein sequence ID" value="KAK3278856.1"/>
    <property type="molecule type" value="Genomic_DNA"/>
</dbReference>
<evidence type="ECO:0000313" key="2">
    <source>
        <dbReference type="Proteomes" id="UP001190700"/>
    </source>
</evidence>
<gene>
    <name evidence="1" type="ORF">CYMTET_13232</name>
</gene>
<evidence type="ECO:0000313" key="1">
    <source>
        <dbReference type="EMBL" id="KAK3278856.1"/>
    </source>
</evidence>
<dbReference type="Proteomes" id="UP001190700">
    <property type="component" value="Unassembled WGS sequence"/>
</dbReference>
<reference evidence="1 2" key="1">
    <citation type="journal article" date="2015" name="Genome Biol. Evol.">
        <title>Comparative Genomics of a Bacterivorous Green Alga Reveals Evolutionary Causalities and Consequences of Phago-Mixotrophic Mode of Nutrition.</title>
        <authorList>
            <person name="Burns J.A."/>
            <person name="Paasch A."/>
            <person name="Narechania A."/>
            <person name="Kim E."/>
        </authorList>
    </citation>
    <scope>NUCLEOTIDE SEQUENCE [LARGE SCALE GENOMIC DNA]</scope>
    <source>
        <strain evidence="1 2">PLY_AMNH</strain>
    </source>
</reference>
<organism evidence="1 2">
    <name type="scientific">Cymbomonas tetramitiformis</name>
    <dbReference type="NCBI Taxonomy" id="36881"/>
    <lineage>
        <taxon>Eukaryota</taxon>
        <taxon>Viridiplantae</taxon>
        <taxon>Chlorophyta</taxon>
        <taxon>Pyramimonadophyceae</taxon>
        <taxon>Pyramimonadales</taxon>
        <taxon>Pyramimonadaceae</taxon>
        <taxon>Cymbomonas</taxon>
    </lineage>
</organism>
<accession>A0AAE0GK28</accession>
<sequence length="175" mass="18381">MIHIVAAVHVANTSIVASAARFRVPTGDWESGCSAWLMLASRVAAAVAAGRTAMRMTTHAIMVAFVGGEKRLAHSRIAAPMLVLTVAVAGVVAGGTVGGSGVVPWRVADPGEGVDHGQGTAADIQCGWHAWRPVVPRHDPPLQNWQAVSPVFSCHCVKERFSDRDAPAAKWAYGQ</sequence>
<keyword evidence="2" id="KW-1185">Reference proteome</keyword>
<dbReference type="AlphaFoldDB" id="A0AAE0GK28"/>
<proteinExistence type="predicted"/>
<protein>
    <submittedName>
        <fullName evidence="1">Uncharacterized protein</fullName>
    </submittedName>
</protein>